<comment type="caution">
    <text evidence="1">The sequence shown here is derived from an EMBL/GenBank/DDBJ whole genome shotgun (WGS) entry which is preliminary data.</text>
</comment>
<sequence length="444" mass="50799">MTAMMVNVASDFDGCKRPTKELKRVHTTCPTVGATKKRRISFPSDGDGIHLTEADEDYLYFLRQRVSIDSDVCSFEDDRDDSPAVSDVDPHYKIFLENLKIDGKSYALEVELEGRTMLLKYESEGSPSIAVNPEILENGVNDSKKERARCIRSCNKTRDERDSASNTLRKNDGNKENNRRKDVTEETSHEIRKIEVNQKKVVCRRNNPEAEAKITSSRTEIYSGNEFDESVYPHNLDNSVEDEEAWDESLLAFVQCLRNDGNVLIYTHDDGSILRYAEEEEEDDGDVDSDVEILDRADFAYVGKNNPFVSARSPDVINVENKECSKVPPGSDSDFRAGLKSELEMPYDDKEYEDLMKMVNHKRCKEVDKELRGGREVSYSLKDVCKSYLEVHKDFARALKHVQGDRKRTLNLLRGFRYWLHNVPKKGSFFPWSDTECLSLLPGP</sequence>
<dbReference type="Proteomes" id="UP001057402">
    <property type="component" value="Chromosome 4"/>
</dbReference>
<reference evidence="2" key="1">
    <citation type="journal article" date="2023" name="Front. Plant Sci.">
        <title>Chromosomal-level genome assembly of Melastoma candidum provides insights into trichome evolution.</title>
        <authorList>
            <person name="Zhong Y."/>
            <person name="Wu W."/>
            <person name="Sun C."/>
            <person name="Zou P."/>
            <person name="Liu Y."/>
            <person name="Dai S."/>
            <person name="Zhou R."/>
        </authorList>
    </citation>
    <scope>NUCLEOTIDE SEQUENCE [LARGE SCALE GENOMIC DNA]</scope>
</reference>
<name>A0ACB9R8G0_9MYRT</name>
<dbReference type="EMBL" id="CM042883">
    <property type="protein sequence ID" value="KAI4375150.1"/>
    <property type="molecule type" value="Genomic_DNA"/>
</dbReference>
<organism evidence="1 2">
    <name type="scientific">Melastoma candidum</name>
    <dbReference type="NCBI Taxonomy" id="119954"/>
    <lineage>
        <taxon>Eukaryota</taxon>
        <taxon>Viridiplantae</taxon>
        <taxon>Streptophyta</taxon>
        <taxon>Embryophyta</taxon>
        <taxon>Tracheophyta</taxon>
        <taxon>Spermatophyta</taxon>
        <taxon>Magnoliopsida</taxon>
        <taxon>eudicotyledons</taxon>
        <taxon>Gunneridae</taxon>
        <taxon>Pentapetalae</taxon>
        <taxon>rosids</taxon>
        <taxon>malvids</taxon>
        <taxon>Myrtales</taxon>
        <taxon>Melastomataceae</taxon>
        <taxon>Melastomatoideae</taxon>
        <taxon>Melastomateae</taxon>
        <taxon>Melastoma</taxon>
    </lineage>
</organism>
<keyword evidence="2" id="KW-1185">Reference proteome</keyword>
<evidence type="ECO:0000313" key="1">
    <source>
        <dbReference type="EMBL" id="KAI4375150.1"/>
    </source>
</evidence>
<evidence type="ECO:0000313" key="2">
    <source>
        <dbReference type="Proteomes" id="UP001057402"/>
    </source>
</evidence>
<gene>
    <name evidence="1" type="ORF">MLD38_013054</name>
</gene>
<accession>A0ACB9R8G0</accession>
<protein>
    <submittedName>
        <fullName evidence="1">Uncharacterized protein</fullName>
    </submittedName>
</protein>
<proteinExistence type="predicted"/>